<keyword evidence="3" id="KW-1185">Reference proteome</keyword>
<evidence type="ECO:0000313" key="2">
    <source>
        <dbReference type="EMBL" id="GGO98376.1"/>
    </source>
</evidence>
<dbReference type="AlphaFoldDB" id="A0A918E0F3"/>
<gene>
    <name evidence="2" type="ORF">GCM10012280_62400</name>
</gene>
<proteinExistence type="predicted"/>
<reference evidence="2" key="2">
    <citation type="submission" date="2020-09" db="EMBL/GenBank/DDBJ databases">
        <authorList>
            <person name="Sun Q."/>
            <person name="Zhou Y."/>
        </authorList>
    </citation>
    <scope>NUCLEOTIDE SEQUENCE</scope>
    <source>
        <strain evidence="2">CGMCC 4.7201</strain>
    </source>
</reference>
<accession>A0A918E0F3</accession>
<organism evidence="2 3">
    <name type="scientific">Wenjunlia tyrosinilytica</name>
    <dbReference type="NCBI Taxonomy" id="1544741"/>
    <lineage>
        <taxon>Bacteria</taxon>
        <taxon>Bacillati</taxon>
        <taxon>Actinomycetota</taxon>
        <taxon>Actinomycetes</taxon>
        <taxon>Kitasatosporales</taxon>
        <taxon>Streptomycetaceae</taxon>
        <taxon>Wenjunlia</taxon>
    </lineage>
</organism>
<comment type="caution">
    <text evidence="2">The sequence shown here is derived from an EMBL/GenBank/DDBJ whole genome shotgun (WGS) entry which is preliminary data.</text>
</comment>
<sequence length="74" mass="8405">MQQVPSTSEVRRERRAAHWAARQARQVQARGDAGLADAWWDRARAICKANPELWNDLALTLENWTSRHDGSHGA</sequence>
<evidence type="ECO:0000256" key="1">
    <source>
        <dbReference type="SAM" id="MobiDB-lite"/>
    </source>
</evidence>
<evidence type="ECO:0000313" key="3">
    <source>
        <dbReference type="Proteomes" id="UP000641932"/>
    </source>
</evidence>
<protein>
    <submittedName>
        <fullName evidence="2">Uncharacterized protein</fullName>
    </submittedName>
</protein>
<dbReference type="EMBL" id="BMMS01000037">
    <property type="protein sequence ID" value="GGO98376.1"/>
    <property type="molecule type" value="Genomic_DNA"/>
</dbReference>
<feature type="region of interest" description="Disordered" evidence="1">
    <location>
        <begin position="1"/>
        <end position="26"/>
    </location>
</feature>
<reference evidence="2" key="1">
    <citation type="journal article" date="2014" name="Int. J. Syst. Evol. Microbiol.">
        <title>Complete genome sequence of Corynebacterium casei LMG S-19264T (=DSM 44701T), isolated from a smear-ripened cheese.</title>
        <authorList>
            <consortium name="US DOE Joint Genome Institute (JGI-PGF)"/>
            <person name="Walter F."/>
            <person name="Albersmeier A."/>
            <person name="Kalinowski J."/>
            <person name="Ruckert C."/>
        </authorList>
    </citation>
    <scope>NUCLEOTIDE SEQUENCE</scope>
    <source>
        <strain evidence="2">CGMCC 4.7201</strain>
    </source>
</reference>
<name>A0A918E0F3_9ACTN</name>
<dbReference type="RefSeq" id="WP_189135194.1">
    <property type="nucleotide sequence ID" value="NZ_BMMS01000037.1"/>
</dbReference>
<dbReference type="Proteomes" id="UP000641932">
    <property type="component" value="Unassembled WGS sequence"/>
</dbReference>